<organism evidence="1 2">
    <name type="scientific">Shewanella decolorationis</name>
    <dbReference type="NCBI Taxonomy" id="256839"/>
    <lineage>
        <taxon>Bacteria</taxon>
        <taxon>Pseudomonadati</taxon>
        <taxon>Pseudomonadota</taxon>
        <taxon>Gammaproteobacteria</taxon>
        <taxon>Alteromonadales</taxon>
        <taxon>Shewanellaceae</taxon>
        <taxon>Shewanella</taxon>
    </lineage>
</organism>
<dbReference type="EMBL" id="CP031775">
    <property type="protein sequence ID" value="QTM65154.2"/>
    <property type="molecule type" value="Genomic_DNA"/>
</dbReference>
<dbReference type="Proteomes" id="UP000321124">
    <property type="component" value="Chromosome"/>
</dbReference>
<evidence type="ECO:0000313" key="1">
    <source>
        <dbReference type="EMBL" id="QTM65154.2"/>
    </source>
</evidence>
<dbReference type="AlphaFoldDB" id="A0A8A7QZB3"/>
<protein>
    <submittedName>
        <fullName evidence="1">Uncharacterized protein</fullName>
    </submittedName>
</protein>
<dbReference type="KEGG" id="sdeo:D0436_23650"/>
<gene>
    <name evidence="1" type="ORF">D0436_23650</name>
</gene>
<name>A0A8A7QZB3_9GAMM</name>
<dbReference type="RefSeq" id="WP_209000273.1">
    <property type="nucleotide sequence ID" value="NZ_CP031775.2"/>
</dbReference>
<proteinExistence type="predicted"/>
<accession>A0A8A7QZB3</accession>
<sequence length="145" mass="16750">MLTTTLRHIIVVPDNVSDENCTFFQRYSNEIASDYQWVFDALSIVPHDILEPFIDSSTYVKSKMAGSSLDVFMIRADLLQNSHIDFDREFNILWSSQETFLKTQESESLFKHKPIHITSFETKEAEFIGSLTPDSLNKKLMNSSF</sequence>
<evidence type="ECO:0000313" key="2">
    <source>
        <dbReference type="Proteomes" id="UP000321124"/>
    </source>
</evidence>
<reference evidence="1 2" key="1">
    <citation type="journal article" date="2019" name="Ecotoxicol. Environ. Saf.">
        <title>Microbial characterization of heavy metal resistant bacterial strains isolated from an electroplating wastewater treatment plant.</title>
        <authorList>
            <person name="Cai X."/>
            <person name="Zheng X."/>
            <person name="Zhang D."/>
            <person name="Iqbal W."/>
            <person name="Liu C."/>
            <person name="Yang B."/>
            <person name="Zhao X."/>
            <person name="Lu X."/>
            <person name="Mao Y."/>
        </authorList>
    </citation>
    <scope>NUCLEOTIDE SEQUENCE [LARGE SCALE GENOMIC DNA]</scope>
    <source>
        <strain evidence="1 2">Ni1-3</strain>
    </source>
</reference>